<dbReference type="GO" id="GO:0016787">
    <property type="term" value="F:hydrolase activity"/>
    <property type="evidence" value="ECO:0007669"/>
    <property type="project" value="UniProtKB-KW"/>
</dbReference>
<dbReference type="EMBL" id="CP131913">
    <property type="protein sequence ID" value="WLI73945.1"/>
    <property type="molecule type" value="Genomic_DNA"/>
</dbReference>
<dbReference type="PANTHER" id="PTHR35333:SF4">
    <property type="entry name" value="SLR0121 PROTEIN"/>
    <property type="match status" value="1"/>
</dbReference>
<reference evidence="4 5" key="1">
    <citation type="submission" date="2023-08" db="EMBL/GenBank/DDBJ databases">
        <title>Transcriptome Analysis of Halomonas alkalicola CICC 11012s to Identify the Genes Involved in Alkaline Tolerances.</title>
        <authorList>
            <person name="Zhai L."/>
        </authorList>
    </citation>
    <scope>NUCLEOTIDE SEQUENCE [LARGE SCALE GENOMIC DNA]</scope>
    <source>
        <strain evidence="4 5">CICC 11012s</strain>
    </source>
</reference>
<gene>
    <name evidence="4" type="ORF">B6N23_03175</name>
</gene>
<keyword evidence="4" id="KW-0378">Hydrolase</keyword>
<keyword evidence="2" id="KW-0732">Signal</keyword>
<evidence type="ECO:0000259" key="3">
    <source>
        <dbReference type="Pfam" id="PF13354"/>
    </source>
</evidence>
<organism evidence="4 5">
    <name type="scientific">Halomonas alkalicola</name>
    <dbReference type="NCBI Taxonomy" id="1930622"/>
    <lineage>
        <taxon>Bacteria</taxon>
        <taxon>Pseudomonadati</taxon>
        <taxon>Pseudomonadota</taxon>
        <taxon>Gammaproteobacteria</taxon>
        <taxon>Oceanospirillales</taxon>
        <taxon>Halomonadaceae</taxon>
        <taxon>Halomonas</taxon>
    </lineage>
</organism>
<feature type="signal peptide" evidence="2">
    <location>
        <begin position="1"/>
        <end position="25"/>
    </location>
</feature>
<evidence type="ECO:0000313" key="5">
    <source>
        <dbReference type="Proteomes" id="UP001235344"/>
    </source>
</evidence>
<feature type="chain" id="PRO_5047431152" evidence="2">
    <location>
        <begin position="26"/>
        <end position="353"/>
    </location>
</feature>
<dbReference type="RefSeq" id="WP_305501765.1">
    <property type="nucleotide sequence ID" value="NZ_CP131913.1"/>
</dbReference>
<protein>
    <submittedName>
        <fullName evidence="4">Serine hydrolase</fullName>
    </submittedName>
</protein>
<name>A0ABY9H6N6_9GAMM</name>
<dbReference type="PANTHER" id="PTHR35333">
    <property type="entry name" value="BETA-LACTAMASE"/>
    <property type="match status" value="1"/>
</dbReference>
<dbReference type="InterPro" id="IPR012338">
    <property type="entry name" value="Beta-lactam/transpept-like"/>
</dbReference>
<dbReference type="InterPro" id="IPR000871">
    <property type="entry name" value="Beta-lactam_class-A"/>
</dbReference>
<dbReference type="Pfam" id="PF13354">
    <property type="entry name" value="Beta-lactamase2"/>
    <property type="match status" value="1"/>
</dbReference>
<evidence type="ECO:0000313" key="4">
    <source>
        <dbReference type="EMBL" id="WLI73945.1"/>
    </source>
</evidence>
<accession>A0ABY9H6N6</accession>
<feature type="domain" description="Beta-lactamase class A catalytic" evidence="3">
    <location>
        <begin position="57"/>
        <end position="311"/>
    </location>
</feature>
<dbReference type="SUPFAM" id="SSF56601">
    <property type="entry name" value="beta-lactamase/transpeptidase-like"/>
    <property type="match status" value="1"/>
</dbReference>
<dbReference type="InterPro" id="IPR045155">
    <property type="entry name" value="Beta-lactam_cat"/>
</dbReference>
<sequence length="353" mass="37545">MTWLTAVAISSLVMAAQALAGSAWAPELEARLAALEAEGQDEIGLHVRELGARDGSVDRGERFGWRDDETWYLASLVKVPVAVELLARREAGALSLDETLVLKERDYVDGAGPINWAEPGTTLALGELLEPMLTESDNTASDLLIGRLGLAAVNDRAQALSGGGLGPITPLLEVRREAYGYLHPGARALTGMDFIRLRQVEEDDARLDALAERLGVPRGEFALPSLDAGFDAYYASGLNAGRLDAFGALLAAIGEGRALGPAATAELLAIMARTTSGEARLKAGLGDDIRFAHKTGTQHRRSCDAGIAFRGEGAVERRWVVVACTRGERDIEHSEATLSEVGRALRESGLLVP</sequence>
<dbReference type="Gene3D" id="3.40.710.10">
    <property type="entry name" value="DD-peptidase/beta-lactamase superfamily"/>
    <property type="match status" value="1"/>
</dbReference>
<dbReference type="Proteomes" id="UP001235344">
    <property type="component" value="Chromosome"/>
</dbReference>
<comment type="catalytic activity">
    <reaction evidence="1">
        <text>a beta-lactam + H2O = a substituted beta-amino acid</text>
        <dbReference type="Rhea" id="RHEA:20401"/>
        <dbReference type="ChEBI" id="CHEBI:15377"/>
        <dbReference type="ChEBI" id="CHEBI:35627"/>
        <dbReference type="ChEBI" id="CHEBI:140347"/>
        <dbReference type="EC" id="3.5.2.6"/>
    </reaction>
</comment>
<keyword evidence="5" id="KW-1185">Reference proteome</keyword>
<evidence type="ECO:0000256" key="2">
    <source>
        <dbReference type="SAM" id="SignalP"/>
    </source>
</evidence>
<proteinExistence type="predicted"/>
<evidence type="ECO:0000256" key="1">
    <source>
        <dbReference type="ARBA" id="ARBA00001526"/>
    </source>
</evidence>